<keyword evidence="10 12" id="KW-0472">Membrane</keyword>
<evidence type="ECO:0000256" key="1">
    <source>
        <dbReference type="ARBA" id="ARBA00004447"/>
    </source>
</evidence>
<dbReference type="GO" id="GO:0008417">
    <property type="term" value="F:fucosyltransferase activity"/>
    <property type="evidence" value="ECO:0007669"/>
    <property type="project" value="InterPro"/>
</dbReference>
<keyword evidence="9 12" id="KW-0333">Golgi apparatus</keyword>
<dbReference type="PANTHER" id="PTHR48438:SF1">
    <property type="entry name" value="ALPHA-(1,3)-FUCOSYLTRANSFERASE C-RELATED"/>
    <property type="match status" value="1"/>
</dbReference>
<evidence type="ECO:0000256" key="4">
    <source>
        <dbReference type="ARBA" id="ARBA00022676"/>
    </source>
</evidence>
<evidence type="ECO:0000256" key="9">
    <source>
        <dbReference type="ARBA" id="ARBA00023034"/>
    </source>
</evidence>
<comment type="pathway">
    <text evidence="2">Protein modification; protein glycosylation.</text>
</comment>
<dbReference type="Gene3D" id="3.40.50.11660">
    <property type="entry name" value="Glycosyl transferase family 10, C-terminal domain"/>
    <property type="match status" value="1"/>
</dbReference>
<gene>
    <name evidence="16" type="primary">LOC107225587</name>
</gene>
<dbReference type="EC" id="2.4.1.-" evidence="12"/>
<keyword evidence="7" id="KW-0735">Signal-anchor</keyword>
<dbReference type="SUPFAM" id="SSF53756">
    <property type="entry name" value="UDP-Glycosyltransferase/glycogen phosphorylase"/>
    <property type="match status" value="1"/>
</dbReference>
<dbReference type="GeneID" id="107225587"/>
<dbReference type="Proteomes" id="UP000829291">
    <property type="component" value="Chromosome 4"/>
</dbReference>
<dbReference type="AlphaFoldDB" id="A0A6J0C2S4"/>
<protein>
    <recommendedName>
        <fullName evidence="12">Fucosyltransferase</fullName>
        <ecNumber evidence="12">2.4.1.-</ecNumber>
    </recommendedName>
</protein>
<feature type="domain" description="Fucosyltransferase C-terminal" evidence="13">
    <location>
        <begin position="251"/>
        <end position="436"/>
    </location>
</feature>
<dbReference type="InterPro" id="IPR038577">
    <property type="entry name" value="GT10-like_C_sf"/>
</dbReference>
<evidence type="ECO:0000256" key="8">
    <source>
        <dbReference type="ARBA" id="ARBA00022989"/>
    </source>
</evidence>
<evidence type="ECO:0000256" key="12">
    <source>
        <dbReference type="RuleBase" id="RU003832"/>
    </source>
</evidence>
<evidence type="ECO:0000256" key="7">
    <source>
        <dbReference type="ARBA" id="ARBA00022968"/>
    </source>
</evidence>
<dbReference type="UniPathway" id="UPA00378"/>
<dbReference type="InterPro" id="IPR055270">
    <property type="entry name" value="Glyco_tran_10_C"/>
</dbReference>
<dbReference type="RefSeq" id="XP_015521586.1">
    <property type="nucleotide sequence ID" value="XM_015666100.2"/>
</dbReference>
<evidence type="ECO:0000256" key="6">
    <source>
        <dbReference type="ARBA" id="ARBA00022692"/>
    </source>
</evidence>
<keyword evidence="5 12" id="KW-0808">Transferase</keyword>
<feature type="transmembrane region" description="Helical" evidence="12">
    <location>
        <begin position="12"/>
        <end position="32"/>
    </location>
</feature>
<dbReference type="InterPro" id="IPR031481">
    <property type="entry name" value="Glyco_tran_10_N"/>
</dbReference>
<evidence type="ECO:0000256" key="5">
    <source>
        <dbReference type="ARBA" id="ARBA00022679"/>
    </source>
</evidence>
<feature type="domain" description="Fucosyltransferase N-terminal" evidence="14">
    <location>
        <begin position="111"/>
        <end position="232"/>
    </location>
</feature>
<keyword evidence="11" id="KW-0325">Glycoprotein</keyword>
<evidence type="ECO:0000256" key="11">
    <source>
        <dbReference type="ARBA" id="ARBA00023180"/>
    </source>
</evidence>
<dbReference type="OrthoDB" id="427096at2759"/>
<dbReference type="InParanoid" id="A0A6J0C2S4"/>
<dbReference type="Pfam" id="PF00852">
    <property type="entry name" value="Glyco_transf_10"/>
    <property type="match status" value="1"/>
</dbReference>
<evidence type="ECO:0000256" key="3">
    <source>
        <dbReference type="ARBA" id="ARBA00008919"/>
    </source>
</evidence>
<dbReference type="FunFam" id="3.40.50.11660:FF:000004">
    <property type="entry name" value="Glycoprotein 3-alpha-L-fucosyltransferase A"/>
    <property type="match status" value="1"/>
</dbReference>
<evidence type="ECO:0000259" key="14">
    <source>
        <dbReference type="Pfam" id="PF17039"/>
    </source>
</evidence>
<keyword evidence="8 12" id="KW-1133">Transmembrane helix</keyword>
<comment type="similarity">
    <text evidence="3 12">Belongs to the glycosyltransferase 10 family.</text>
</comment>
<dbReference type="PANTHER" id="PTHR48438">
    <property type="entry name" value="ALPHA-(1,3)-FUCOSYLTRANSFERASE C-RELATED"/>
    <property type="match status" value="1"/>
</dbReference>
<evidence type="ECO:0000313" key="15">
    <source>
        <dbReference type="Proteomes" id="UP000829291"/>
    </source>
</evidence>
<name>A0A6J0C2S4_NEOLC</name>
<evidence type="ECO:0000256" key="2">
    <source>
        <dbReference type="ARBA" id="ARBA00004922"/>
    </source>
</evidence>
<reference evidence="16" key="1">
    <citation type="submission" date="2025-08" db="UniProtKB">
        <authorList>
            <consortium name="RefSeq"/>
        </authorList>
    </citation>
    <scope>IDENTIFICATION</scope>
    <source>
        <tissue evidence="16">Thorax and Abdomen</tissue>
    </source>
</reference>
<dbReference type="KEGG" id="nlo:107225587"/>
<evidence type="ECO:0000259" key="13">
    <source>
        <dbReference type="Pfam" id="PF00852"/>
    </source>
</evidence>
<keyword evidence="6 12" id="KW-0812">Transmembrane</keyword>
<sequence>MIRLPRHLPTLIILTAVSMFGFYSLSVVLRGAGNRIVKLYDNYNVNVERYDRLHGPPIETRGYEFETKPIPVNWRNLSDDQVHSLSALGKRLLSVGDISEVKNVPKDPAKEYLIVVWKHGPFLERRHLKHFTNDASSPWEDCSVNNCRLSYDSGDVEEADAVLIHLHKTTGVKDLPDKVKPEKRMKQRWVFLTDESPLHTFLAGGQSISSYNGLFNWSMSYRMDSDVPVPYGRTVMMIQRNSSTDTQKYTKAKTKLVAIMGSNCGGSNKRWDYAARLKVALAERMDAYGHCLKGDTKSCPGHFTKDCEALDDYKFYLAFENSNCREYLTEKPFWHGYRKHAVPVIMGASRENCRQLLPPKSYIHVDDFANPATLADYLLYLDTNDQEYSKFHAWRNQFDVLNEHGYFQSTSRHYCRLCEALNYNDPSVKVYNHLEDFWSKTKDCW</sequence>
<dbReference type="GO" id="GO:0032580">
    <property type="term" value="C:Golgi cisterna membrane"/>
    <property type="evidence" value="ECO:0007669"/>
    <property type="project" value="UniProtKB-SubCell"/>
</dbReference>
<evidence type="ECO:0000256" key="10">
    <source>
        <dbReference type="ARBA" id="ARBA00023136"/>
    </source>
</evidence>
<evidence type="ECO:0000313" key="16">
    <source>
        <dbReference type="RefSeq" id="XP_015521586.1"/>
    </source>
</evidence>
<keyword evidence="4 12" id="KW-0328">Glycosyltransferase</keyword>
<dbReference type="InterPro" id="IPR001503">
    <property type="entry name" value="Glyco_trans_10"/>
</dbReference>
<accession>A0A6J0C2S4</accession>
<keyword evidence="15" id="KW-1185">Reference proteome</keyword>
<dbReference type="Pfam" id="PF17039">
    <property type="entry name" value="Glyco_tran_10_N"/>
    <property type="match status" value="1"/>
</dbReference>
<proteinExistence type="inferred from homology"/>
<organism evidence="16">
    <name type="scientific">Neodiprion lecontei</name>
    <name type="common">Redheaded pine sawfly</name>
    <dbReference type="NCBI Taxonomy" id="441921"/>
    <lineage>
        <taxon>Eukaryota</taxon>
        <taxon>Metazoa</taxon>
        <taxon>Ecdysozoa</taxon>
        <taxon>Arthropoda</taxon>
        <taxon>Hexapoda</taxon>
        <taxon>Insecta</taxon>
        <taxon>Pterygota</taxon>
        <taxon>Neoptera</taxon>
        <taxon>Endopterygota</taxon>
        <taxon>Hymenoptera</taxon>
        <taxon>Tenthredinoidea</taxon>
        <taxon>Diprionidae</taxon>
        <taxon>Diprioninae</taxon>
        <taxon>Neodiprion</taxon>
    </lineage>
</organism>
<comment type="subcellular location">
    <subcellularLocation>
        <location evidence="1 12">Golgi apparatus</location>
        <location evidence="1 12">Golgi stack membrane</location>
        <topology evidence="1 12">Single-pass type II membrane protein</topology>
    </subcellularLocation>
</comment>